<keyword evidence="1" id="KW-1133">Transmembrane helix</keyword>
<accession>A0A0E9QTA1</accession>
<sequence>MVSLFTVFCNCEHAKCILIFRCFQFSLIVLQLLAYVLYFCSFRTMLPNQAPCCSCIF</sequence>
<organism evidence="2">
    <name type="scientific">Anguilla anguilla</name>
    <name type="common">European freshwater eel</name>
    <name type="synonym">Muraena anguilla</name>
    <dbReference type="NCBI Taxonomy" id="7936"/>
    <lineage>
        <taxon>Eukaryota</taxon>
        <taxon>Metazoa</taxon>
        <taxon>Chordata</taxon>
        <taxon>Craniata</taxon>
        <taxon>Vertebrata</taxon>
        <taxon>Euteleostomi</taxon>
        <taxon>Actinopterygii</taxon>
        <taxon>Neopterygii</taxon>
        <taxon>Teleostei</taxon>
        <taxon>Anguilliformes</taxon>
        <taxon>Anguillidae</taxon>
        <taxon>Anguilla</taxon>
    </lineage>
</organism>
<feature type="transmembrane region" description="Helical" evidence="1">
    <location>
        <begin position="24"/>
        <end position="40"/>
    </location>
</feature>
<keyword evidence="1" id="KW-0812">Transmembrane</keyword>
<dbReference type="AlphaFoldDB" id="A0A0E9QTA1"/>
<proteinExistence type="predicted"/>
<keyword evidence="1" id="KW-0472">Membrane</keyword>
<evidence type="ECO:0000313" key="2">
    <source>
        <dbReference type="EMBL" id="JAH19303.1"/>
    </source>
</evidence>
<protein>
    <submittedName>
        <fullName evidence="2">Uncharacterized protein</fullName>
    </submittedName>
</protein>
<dbReference type="EMBL" id="GBXM01089274">
    <property type="protein sequence ID" value="JAH19303.1"/>
    <property type="molecule type" value="Transcribed_RNA"/>
</dbReference>
<evidence type="ECO:0000256" key="1">
    <source>
        <dbReference type="SAM" id="Phobius"/>
    </source>
</evidence>
<name>A0A0E9QTA1_ANGAN</name>
<reference evidence="2" key="2">
    <citation type="journal article" date="2015" name="Fish Shellfish Immunol.">
        <title>Early steps in the European eel (Anguilla anguilla)-Vibrio vulnificus interaction in the gills: Role of the RtxA13 toxin.</title>
        <authorList>
            <person name="Callol A."/>
            <person name="Pajuelo D."/>
            <person name="Ebbesson L."/>
            <person name="Teles M."/>
            <person name="MacKenzie S."/>
            <person name="Amaro C."/>
        </authorList>
    </citation>
    <scope>NUCLEOTIDE SEQUENCE</scope>
</reference>
<reference evidence="2" key="1">
    <citation type="submission" date="2014-11" db="EMBL/GenBank/DDBJ databases">
        <authorList>
            <person name="Amaro Gonzalez C."/>
        </authorList>
    </citation>
    <scope>NUCLEOTIDE SEQUENCE</scope>
</reference>